<dbReference type="STRING" id="1122154.SAMN02746068_02086"/>
<protein>
    <submittedName>
        <fullName evidence="2">ABC-2 family transporter protein</fullName>
    </submittedName>
</protein>
<dbReference type="RefSeq" id="WP_031367189.1">
    <property type="nucleotide sequence ID" value="NZ_FPKS01000021.1"/>
</dbReference>
<dbReference type="OrthoDB" id="2216839at2"/>
<dbReference type="InterPro" id="IPR025699">
    <property type="entry name" value="ABC2_memb-like"/>
</dbReference>
<accession>A0A1K2HKL4</accession>
<sequence length="214" mass="24191">MISNLLYKELRLAAHPNLYIFSAMGALVLIPAYPYTMIFVFSCIGIYISFMYGRETNDIYFSSLLPIKKSDIVLGKYLVVIVTQLASLFISIICAIIKNTLIPNNNPVGIDANIAFYGFGFIIFTIFNLIFLSSFFKTAYNAGIAFLKALVPIILIELLIEVSVHFPKLQWLDGTSQELLVKQLPILILGVTIYIIFTMWSFKISTKRFSEVDL</sequence>
<feature type="transmembrane region" description="Helical" evidence="1">
    <location>
        <begin position="36"/>
        <end position="53"/>
    </location>
</feature>
<feature type="transmembrane region" description="Helical" evidence="1">
    <location>
        <begin position="139"/>
        <end position="160"/>
    </location>
</feature>
<feature type="transmembrane region" description="Helical" evidence="1">
    <location>
        <begin position="180"/>
        <end position="200"/>
    </location>
</feature>
<reference evidence="2 3" key="1">
    <citation type="submission" date="2016-11" db="EMBL/GenBank/DDBJ databases">
        <authorList>
            <person name="Jaros S."/>
            <person name="Januszkiewicz K."/>
            <person name="Wedrychowicz H."/>
        </authorList>
    </citation>
    <scope>NUCLEOTIDE SEQUENCE [LARGE SCALE GENOMIC DNA]</scope>
    <source>
        <strain evidence="2 3">DSM 22330</strain>
    </source>
</reference>
<keyword evidence="1" id="KW-1133">Transmembrane helix</keyword>
<evidence type="ECO:0000256" key="1">
    <source>
        <dbReference type="SAM" id="Phobius"/>
    </source>
</evidence>
<keyword evidence="1" id="KW-0472">Membrane</keyword>
<dbReference type="Pfam" id="PF13346">
    <property type="entry name" value="ABC2_membrane_5"/>
    <property type="match status" value="1"/>
</dbReference>
<name>A0A1K2HKL4_9LACT</name>
<dbReference type="EMBL" id="FPKS01000021">
    <property type="protein sequence ID" value="SFZ76794.1"/>
    <property type="molecule type" value="Genomic_DNA"/>
</dbReference>
<organism evidence="2 3">
    <name type="scientific">Pseudolactococcus chungangensis CAU 28 = DSM 22330</name>
    <dbReference type="NCBI Taxonomy" id="1122154"/>
    <lineage>
        <taxon>Bacteria</taxon>
        <taxon>Bacillati</taxon>
        <taxon>Bacillota</taxon>
        <taxon>Bacilli</taxon>
        <taxon>Lactobacillales</taxon>
        <taxon>Streptococcaceae</taxon>
        <taxon>Pseudolactococcus</taxon>
    </lineage>
</organism>
<evidence type="ECO:0000313" key="2">
    <source>
        <dbReference type="EMBL" id="SFZ76794.1"/>
    </source>
</evidence>
<gene>
    <name evidence="2" type="ORF">SAMN02746068_02086</name>
</gene>
<feature type="transmembrane region" description="Helical" evidence="1">
    <location>
        <begin position="114"/>
        <end position="132"/>
    </location>
</feature>
<dbReference type="AlphaFoldDB" id="A0A1K2HKL4"/>
<feature type="transmembrane region" description="Helical" evidence="1">
    <location>
        <begin position="74"/>
        <end position="102"/>
    </location>
</feature>
<proteinExistence type="predicted"/>
<dbReference type="Proteomes" id="UP000185655">
    <property type="component" value="Unassembled WGS sequence"/>
</dbReference>
<keyword evidence="1" id="KW-0812">Transmembrane</keyword>
<evidence type="ECO:0000313" key="3">
    <source>
        <dbReference type="Proteomes" id="UP000185655"/>
    </source>
</evidence>